<reference evidence="3 4" key="1">
    <citation type="journal article" date="2015" name="Genome Announc.">
        <title>Expanding the biotechnology potential of lactobacilli through comparative genomics of 213 strains and associated genera.</title>
        <authorList>
            <person name="Sun Z."/>
            <person name="Harris H.M."/>
            <person name="McCann A."/>
            <person name="Guo C."/>
            <person name="Argimon S."/>
            <person name="Zhang W."/>
            <person name="Yang X."/>
            <person name="Jeffery I.B."/>
            <person name="Cooney J.C."/>
            <person name="Kagawa T.F."/>
            <person name="Liu W."/>
            <person name="Song Y."/>
            <person name="Salvetti E."/>
            <person name="Wrobel A."/>
            <person name="Rasinkangas P."/>
            <person name="Parkhill J."/>
            <person name="Rea M.C."/>
            <person name="O'Sullivan O."/>
            <person name="Ritari J."/>
            <person name="Douillard F.P."/>
            <person name="Paul Ross R."/>
            <person name="Yang R."/>
            <person name="Briner A.E."/>
            <person name="Felis G.E."/>
            <person name="de Vos W.M."/>
            <person name="Barrangou R."/>
            <person name="Klaenhammer T.R."/>
            <person name="Caufield P.W."/>
            <person name="Cui Y."/>
            <person name="Zhang H."/>
            <person name="O'Toole P.W."/>
        </authorList>
    </citation>
    <scope>NUCLEOTIDE SEQUENCE [LARGE SCALE GENOMIC DNA]</scope>
    <source>
        <strain evidence="3 4">DSM 12744</strain>
    </source>
</reference>
<gene>
    <name evidence="3" type="ORF">FD09_GL000035</name>
</gene>
<evidence type="ECO:0000313" key="4">
    <source>
        <dbReference type="Proteomes" id="UP000051330"/>
    </source>
</evidence>
<feature type="domain" description="PRD" evidence="2">
    <location>
        <begin position="70"/>
        <end position="174"/>
    </location>
</feature>
<keyword evidence="4" id="KW-1185">Reference proteome</keyword>
<dbReference type="SUPFAM" id="SSF50151">
    <property type="entry name" value="SacY-like RNA-binding domain"/>
    <property type="match status" value="1"/>
</dbReference>
<dbReference type="Gene3D" id="2.30.24.10">
    <property type="entry name" value="CAT RNA-binding domain"/>
    <property type="match status" value="1"/>
</dbReference>
<dbReference type="AlphaFoldDB" id="A0A0R1N954"/>
<sequence length="288" mass="32632">MSAVALTIKKVLNSSVVLARENDGQELIVLGKGIGYGKKSGATIEKDAVNRWFVPVHSDQLDQLTALLKDMPPDVIEVTKQIVALAHQQLGPLNDALSFTLMDHINFALERYRSGIHLQNKLYWEVQSYYPKEFAIGQQAVTLIDQQFEVEMPKEEAANIAFHLVNAAKNEESDFDSMKVTTLIDDVISLIRYQSMQKLPVNSISYQRLITHVKFFAERVLTNQQLVSTDPVMDAHVRNKYPRAARMVTQIGRFLERKYHSVMTDEEFTFLVIHIQRNLSDGGIGKGD</sequence>
<dbReference type="Proteomes" id="UP000051330">
    <property type="component" value="Unassembled WGS sequence"/>
</dbReference>
<organism evidence="3 4">
    <name type="scientific">Schleiferilactobacillus perolens DSM 12744</name>
    <dbReference type="NCBI Taxonomy" id="1423792"/>
    <lineage>
        <taxon>Bacteria</taxon>
        <taxon>Bacillati</taxon>
        <taxon>Bacillota</taxon>
        <taxon>Bacilli</taxon>
        <taxon>Lactobacillales</taxon>
        <taxon>Lactobacillaceae</taxon>
        <taxon>Schleiferilactobacillus</taxon>
    </lineage>
</organism>
<dbReference type="EMBL" id="AZEC01000001">
    <property type="protein sequence ID" value="KRL14389.1"/>
    <property type="molecule type" value="Genomic_DNA"/>
</dbReference>
<dbReference type="PANTHER" id="PTHR30185">
    <property type="entry name" value="CRYPTIC BETA-GLUCOSIDE BGL OPERON ANTITERMINATOR"/>
    <property type="match status" value="1"/>
</dbReference>
<dbReference type="Gene3D" id="1.10.1790.10">
    <property type="entry name" value="PRD domain"/>
    <property type="match status" value="2"/>
</dbReference>
<protein>
    <submittedName>
        <fullName evidence="3">Beta-glucoside bgl operon transcription antiterminator</fullName>
    </submittedName>
</protein>
<dbReference type="GO" id="GO:0003723">
    <property type="term" value="F:RNA binding"/>
    <property type="evidence" value="ECO:0007669"/>
    <property type="project" value="InterPro"/>
</dbReference>
<dbReference type="InterPro" id="IPR011608">
    <property type="entry name" value="PRD"/>
</dbReference>
<accession>A0A0R1N954</accession>
<dbReference type="SMART" id="SM01061">
    <property type="entry name" value="CAT_RBD"/>
    <property type="match status" value="1"/>
</dbReference>
<name>A0A0R1N954_9LACO</name>
<dbReference type="RefSeq" id="WP_235812173.1">
    <property type="nucleotide sequence ID" value="NZ_AZEC01000001.1"/>
</dbReference>
<dbReference type="GO" id="GO:0006355">
    <property type="term" value="P:regulation of DNA-templated transcription"/>
    <property type="evidence" value="ECO:0007669"/>
    <property type="project" value="InterPro"/>
</dbReference>
<dbReference type="SUPFAM" id="SSF63520">
    <property type="entry name" value="PTS-regulatory domain, PRD"/>
    <property type="match status" value="2"/>
</dbReference>
<dbReference type="Pfam" id="PF03123">
    <property type="entry name" value="CAT_RBD"/>
    <property type="match status" value="1"/>
</dbReference>
<dbReference type="PROSITE" id="PS51372">
    <property type="entry name" value="PRD_2"/>
    <property type="match status" value="2"/>
</dbReference>
<evidence type="ECO:0000313" key="3">
    <source>
        <dbReference type="EMBL" id="KRL14389.1"/>
    </source>
</evidence>
<dbReference type="InterPro" id="IPR050661">
    <property type="entry name" value="BglG_antiterminators"/>
</dbReference>
<proteinExistence type="predicted"/>
<comment type="caution">
    <text evidence="3">The sequence shown here is derived from an EMBL/GenBank/DDBJ whole genome shotgun (WGS) entry which is preliminary data.</text>
</comment>
<dbReference type="InterPro" id="IPR004341">
    <property type="entry name" value="CAT_RNA-bd_dom"/>
</dbReference>
<feature type="domain" description="PRD" evidence="2">
    <location>
        <begin position="175"/>
        <end position="285"/>
    </location>
</feature>
<dbReference type="Pfam" id="PF00874">
    <property type="entry name" value="PRD"/>
    <property type="match status" value="2"/>
</dbReference>
<dbReference type="InterPro" id="IPR036634">
    <property type="entry name" value="PRD_sf"/>
</dbReference>
<dbReference type="STRING" id="1423792.FD09_GL000035"/>
<dbReference type="PATRIC" id="fig|1423792.3.peg.37"/>
<keyword evidence="1" id="KW-0677">Repeat</keyword>
<evidence type="ECO:0000256" key="1">
    <source>
        <dbReference type="ARBA" id="ARBA00022737"/>
    </source>
</evidence>
<dbReference type="PANTHER" id="PTHR30185:SF15">
    <property type="entry name" value="CRYPTIC BETA-GLUCOSIDE BGL OPERON ANTITERMINATOR"/>
    <property type="match status" value="1"/>
</dbReference>
<evidence type="ECO:0000259" key="2">
    <source>
        <dbReference type="PROSITE" id="PS51372"/>
    </source>
</evidence>
<dbReference type="InterPro" id="IPR036650">
    <property type="entry name" value="CAT_RNA-bd_dom_sf"/>
</dbReference>